<dbReference type="AlphaFoldDB" id="A0A2G5T5N9"/>
<dbReference type="InterPro" id="IPR006570">
    <property type="entry name" value="SPK_dom"/>
</dbReference>
<proteinExistence type="predicted"/>
<dbReference type="EMBL" id="PDUG01000005">
    <property type="protein sequence ID" value="PIC22406.1"/>
    <property type="molecule type" value="Genomic_DNA"/>
</dbReference>
<feature type="domain" description="SPK" evidence="1">
    <location>
        <begin position="19"/>
        <end position="133"/>
    </location>
</feature>
<dbReference type="Proteomes" id="UP000230233">
    <property type="component" value="Chromosome V"/>
</dbReference>
<dbReference type="SMART" id="SM00583">
    <property type="entry name" value="SPK"/>
    <property type="match status" value="3"/>
</dbReference>
<dbReference type="PANTHER" id="PTHR38627">
    <property type="entry name" value="GA BINDING AND ACTIVATING AND SPK (SPK) DOMAIN CONTAINING-RELATED"/>
    <property type="match status" value="1"/>
</dbReference>
<evidence type="ECO:0000313" key="3">
    <source>
        <dbReference type="Proteomes" id="UP000230233"/>
    </source>
</evidence>
<dbReference type="Pfam" id="PF04435">
    <property type="entry name" value="SPK"/>
    <property type="match status" value="3"/>
</dbReference>
<evidence type="ECO:0000259" key="1">
    <source>
        <dbReference type="SMART" id="SM00583"/>
    </source>
</evidence>
<dbReference type="InterPro" id="IPR053367">
    <property type="entry name" value="G-alpha_activating_GEF"/>
</dbReference>
<sequence length="581" mass="67998">MVKRSKHFPTEEEEFTQEDDDAIWMYLHGKVRGRNNNFNKFDVANMKIWKEFRTFTRGRREPYEYQNRFLEVLAPALHETQLDDETKTELYYSLSIPVEKSFVEYLKQNGDLELDDVGCIETFTGHNGIQLGVRSKRRATVVAENDTLESSSNDITEQVVGIFWDFLLQRVQKEGIVEKLKIEDLCKEFMSGVIRMGSPSHLHEHFVSKMAPVLHLTPFLTIDKVKLYYALNIVVDANFLKMLKRKAVVTVNELGQLTSFGELHYGGLVLGEPCLPEITEPPVVSKFFSADEEMEMWMFLLEKTRNPMSGKTERKRFKTDLAFWTEFKQSRDGEREPADYMNRYDLVMKWSLYQMQLPLQIKVELHYGLHLPMDRKFIEELKNHGYVELDKSRRLTKFKSKASNGFKLGYPEIEEEEEKMEYMAPSFEPIDYDVDLDPKDDMIGDISSPSDGYFSDEFAPKKKKKKSSHLKAMKPCRAVASYNSYVDRTIEDHRILKAPRKRDSCNTTPESEFPEDDEKFIEPDVYLKNLQNALSKIKSPLLNHIRRKIDYKMRYPRGALKPVPVNFFRNLVKSISARYDI</sequence>
<keyword evidence="3" id="KW-1185">Reference proteome</keyword>
<accession>A0A2G5T5N9</accession>
<feature type="domain" description="SPK" evidence="1">
    <location>
        <begin position="292"/>
        <end position="410"/>
    </location>
</feature>
<dbReference type="PANTHER" id="PTHR38627:SF1">
    <property type="entry name" value="G-PROTEIN ALPHA SUBUNIT ACTIVATING PROTEIN GBAS-1-RELATED"/>
    <property type="match status" value="1"/>
</dbReference>
<name>A0A2G5T5N9_9PELO</name>
<gene>
    <name evidence="2" type="primary">Cnig_chr_V.g16477</name>
    <name evidence="2" type="ORF">B9Z55_016477</name>
</gene>
<feature type="domain" description="SPK" evidence="1">
    <location>
        <begin position="159"/>
        <end position="272"/>
    </location>
</feature>
<protein>
    <recommendedName>
        <fullName evidence="1">SPK domain-containing protein</fullName>
    </recommendedName>
</protein>
<organism evidence="2 3">
    <name type="scientific">Caenorhabditis nigoni</name>
    <dbReference type="NCBI Taxonomy" id="1611254"/>
    <lineage>
        <taxon>Eukaryota</taxon>
        <taxon>Metazoa</taxon>
        <taxon>Ecdysozoa</taxon>
        <taxon>Nematoda</taxon>
        <taxon>Chromadorea</taxon>
        <taxon>Rhabditida</taxon>
        <taxon>Rhabditina</taxon>
        <taxon>Rhabditomorpha</taxon>
        <taxon>Rhabditoidea</taxon>
        <taxon>Rhabditidae</taxon>
        <taxon>Peloderinae</taxon>
        <taxon>Caenorhabditis</taxon>
    </lineage>
</organism>
<reference evidence="3" key="1">
    <citation type="submission" date="2017-10" db="EMBL/GenBank/DDBJ databases">
        <title>Rapid genome shrinkage in a self-fertile nematode reveals novel sperm competition proteins.</title>
        <authorList>
            <person name="Yin D."/>
            <person name="Schwarz E.M."/>
            <person name="Thomas C.G."/>
            <person name="Felde R.L."/>
            <person name="Korf I.F."/>
            <person name="Cutter A.D."/>
            <person name="Schartner C.M."/>
            <person name="Ralston E.J."/>
            <person name="Meyer B.J."/>
            <person name="Haag E.S."/>
        </authorList>
    </citation>
    <scope>NUCLEOTIDE SEQUENCE [LARGE SCALE GENOMIC DNA]</scope>
    <source>
        <strain evidence="3">JU1422</strain>
    </source>
</reference>
<comment type="caution">
    <text evidence="2">The sequence shown here is derived from an EMBL/GenBank/DDBJ whole genome shotgun (WGS) entry which is preliminary data.</text>
</comment>
<dbReference type="OrthoDB" id="5876754at2759"/>
<evidence type="ECO:0000313" key="2">
    <source>
        <dbReference type="EMBL" id="PIC22406.1"/>
    </source>
</evidence>